<dbReference type="NCBIfam" id="TIGR03321">
    <property type="entry name" value="alt_F1F0_F0_B"/>
    <property type="match status" value="1"/>
</dbReference>
<feature type="coiled-coil region" evidence="14">
    <location>
        <begin position="45"/>
        <end position="79"/>
    </location>
</feature>
<evidence type="ECO:0000256" key="3">
    <source>
        <dbReference type="ARBA" id="ARBA00022547"/>
    </source>
</evidence>
<keyword evidence="7 13" id="KW-0406">Ion transport</keyword>
<dbReference type="STRING" id="43775.SAMN04489760_10482"/>
<keyword evidence="8 13" id="KW-0472">Membrane</keyword>
<comment type="function">
    <text evidence="10 13">F(1)F(0) ATP synthase produces ATP from ADP in the presence of a proton or sodium gradient. F-type ATPases consist of two structural domains, F(1) containing the extramembraneous catalytic core and F(0) containing the membrane proton channel, linked together by a central stalk and a peripheral stalk. During catalysis, ATP synthesis in the catalytic domain of F(1) is coupled via a rotary mechanism of the central stalk subunits to proton translocation.</text>
</comment>
<keyword evidence="9 13" id="KW-0066">ATP synthesis</keyword>
<comment type="subunit">
    <text evidence="13">F-type ATPases have 2 components, F(1) - the catalytic core - and F(0) - the membrane proton channel. F(1) has five subunits: alpha(3), beta(3), gamma(1), delta(1), epsilon(1). F(0) has three main subunits: a(1), b(2) and c(10-14). The alpha and beta chains form an alternating ring which encloses part of the gamma chain. F(1) is attached to F(0) by a central stalk formed by the gamma and epsilon chains, while a peripheral stalk is formed by the delta and b chains.</text>
</comment>
<keyword evidence="3 13" id="KW-0138">CF(0)</keyword>
<keyword evidence="5 13" id="KW-0375">Hydrogen ion transport</keyword>
<keyword evidence="14" id="KW-0175">Coiled coil</keyword>
<feature type="transmembrane region" description="Helical" evidence="13">
    <location>
        <begin position="6"/>
        <end position="22"/>
    </location>
</feature>
<dbReference type="CDD" id="cd06503">
    <property type="entry name" value="ATP-synt_Fo_b"/>
    <property type="match status" value="1"/>
</dbReference>
<evidence type="ECO:0000256" key="5">
    <source>
        <dbReference type="ARBA" id="ARBA00022781"/>
    </source>
</evidence>
<dbReference type="GO" id="GO:0045259">
    <property type="term" value="C:proton-transporting ATP synthase complex"/>
    <property type="evidence" value="ECO:0007669"/>
    <property type="project" value="UniProtKB-KW"/>
</dbReference>
<protein>
    <recommendedName>
        <fullName evidence="13">ATP synthase subunit b</fullName>
    </recommendedName>
    <alternativeName>
        <fullName evidence="13">ATP synthase F(0) sector subunit b</fullName>
    </alternativeName>
    <alternativeName>
        <fullName evidence="13">ATPase subunit I</fullName>
    </alternativeName>
    <alternativeName>
        <fullName evidence="13">F-type ATPase subunit b</fullName>
        <shortName evidence="13">F-ATPase subunit b</shortName>
    </alternativeName>
</protein>
<comment type="function">
    <text evidence="11">Component of the F(0) channel, it forms part of the peripheral stalk, linking F(1) to F(0). The b'-subunit is a diverged and duplicated form of b found in plants and photosynthetic bacteria.</text>
</comment>
<dbReference type="EMBL" id="FOBS01000004">
    <property type="protein sequence ID" value="SEM10616.1"/>
    <property type="molecule type" value="Genomic_DNA"/>
</dbReference>
<evidence type="ECO:0000256" key="4">
    <source>
        <dbReference type="ARBA" id="ARBA00022692"/>
    </source>
</evidence>
<reference evidence="15 16" key="1">
    <citation type="submission" date="2016-10" db="EMBL/GenBank/DDBJ databases">
        <authorList>
            <person name="de Groot N.N."/>
        </authorList>
    </citation>
    <scope>NUCLEOTIDE SEQUENCE [LARGE SCALE GENOMIC DNA]</scope>
    <source>
        <strain evidence="15 16">DSM 8423</strain>
    </source>
</reference>
<dbReference type="GO" id="GO:0046933">
    <property type="term" value="F:proton-transporting ATP synthase activity, rotational mechanism"/>
    <property type="evidence" value="ECO:0007669"/>
    <property type="project" value="UniProtKB-UniRule"/>
</dbReference>
<evidence type="ECO:0000256" key="1">
    <source>
        <dbReference type="ARBA" id="ARBA00005513"/>
    </source>
</evidence>
<evidence type="ECO:0000256" key="13">
    <source>
        <dbReference type="HAMAP-Rule" id="MF_01398"/>
    </source>
</evidence>
<dbReference type="Proteomes" id="UP000198744">
    <property type="component" value="Unassembled WGS sequence"/>
</dbReference>
<keyword evidence="13" id="KW-1003">Cell membrane</keyword>
<dbReference type="RefSeq" id="WP_093882437.1">
    <property type="nucleotide sequence ID" value="NZ_FOBS01000004.1"/>
</dbReference>
<evidence type="ECO:0000256" key="6">
    <source>
        <dbReference type="ARBA" id="ARBA00022989"/>
    </source>
</evidence>
<comment type="subcellular location">
    <subcellularLocation>
        <location evidence="13">Cell membrane</location>
        <topology evidence="13">Single-pass membrane protein</topology>
    </subcellularLocation>
    <subcellularLocation>
        <location evidence="12">Endomembrane system</location>
        <topology evidence="12">Single-pass membrane protein</topology>
    </subcellularLocation>
</comment>
<keyword evidence="16" id="KW-1185">Reference proteome</keyword>
<dbReference type="Pfam" id="PF00430">
    <property type="entry name" value="ATP-synt_B"/>
    <property type="match status" value="1"/>
</dbReference>
<dbReference type="AlphaFoldDB" id="A0A1H7VN02"/>
<evidence type="ECO:0000256" key="8">
    <source>
        <dbReference type="ARBA" id="ARBA00023136"/>
    </source>
</evidence>
<dbReference type="InterPro" id="IPR002146">
    <property type="entry name" value="ATP_synth_b/b'su_bac/chlpt"/>
</dbReference>
<organism evidence="15 16">
    <name type="scientific">Syntrophus gentianae</name>
    <dbReference type="NCBI Taxonomy" id="43775"/>
    <lineage>
        <taxon>Bacteria</taxon>
        <taxon>Pseudomonadati</taxon>
        <taxon>Thermodesulfobacteriota</taxon>
        <taxon>Syntrophia</taxon>
        <taxon>Syntrophales</taxon>
        <taxon>Syntrophaceae</taxon>
        <taxon>Syntrophus</taxon>
    </lineage>
</organism>
<sequence>MQIDWFVLFAQLVNFLILIYLLKRFLYTRIISAMNEREAKIVARFEEAERLTREAEEAARAYEEKNSSLQVLAEKMLNEAREAANRRQKEWMDSARGEVDSIRQRWVETVLQEKESFLESLRSRTGKQVYAIARRILADLADTVIEQKMIDVLIDRIRSLDPKEGEAIRSALENTADGVMVQSAFPLAAEDRQRLTAAVRGLTGKPNTAVLYQESPDLINGIELLTSGHRISWSISEYLDHLEESFDRALHEEVRQTLPKRS</sequence>
<dbReference type="InterPro" id="IPR017707">
    <property type="entry name" value="Alt_ATP_synth_F0_bsu"/>
</dbReference>
<evidence type="ECO:0000256" key="2">
    <source>
        <dbReference type="ARBA" id="ARBA00022448"/>
    </source>
</evidence>
<dbReference type="PANTHER" id="PTHR33445:SF2">
    <property type="entry name" value="ATP SYNTHASE SUBUNIT B', CHLOROPLASTIC"/>
    <property type="match status" value="1"/>
</dbReference>
<evidence type="ECO:0000313" key="16">
    <source>
        <dbReference type="Proteomes" id="UP000198744"/>
    </source>
</evidence>
<evidence type="ECO:0000313" key="15">
    <source>
        <dbReference type="EMBL" id="SEM10616.1"/>
    </source>
</evidence>
<dbReference type="GO" id="GO:0046961">
    <property type="term" value="F:proton-transporting ATPase activity, rotational mechanism"/>
    <property type="evidence" value="ECO:0007669"/>
    <property type="project" value="TreeGrafter"/>
</dbReference>
<dbReference type="PANTHER" id="PTHR33445">
    <property type="entry name" value="ATP SYNTHASE SUBUNIT B', CHLOROPLASTIC"/>
    <property type="match status" value="1"/>
</dbReference>
<proteinExistence type="inferred from homology"/>
<comment type="similarity">
    <text evidence="1 13">Belongs to the ATPase B chain family.</text>
</comment>
<dbReference type="HAMAP" id="MF_01398">
    <property type="entry name" value="ATP_synth_b_bprime"/>
    <property type="match status" value="1"/>
</dbReference>
<keyword evidence="2 13" id="KW-0813">Transport</keyword>
<keyword evidence="6 13" id="KW-1133">Transmembrane helix</keyword>
<dbReference type="GO" id="GO:0005886">
    <property type="term" value="C:plasma membrane"/>
    <property type="evidence" value="ECO:0007669"/>
    <property type="project" value="UniProtKB-SubCell"/>
</dbReference>
<evidence type="ECO:0000256" key="11">
    <source>
        <dbReference type="ARBA" id="ARBA00025614"/>
    </source>
</evidence>
<keyword evidence="4 13" id="KW-0812">Transmembrane</keyword>
<gene>
    <name evidence="13" type="primary">atpF</name>
    <name evidence="15" type="ORF">SAMN04489760_10482</name>
</gene>
<accession>A0A1H7VN02</accession>
<evidence type="ECO:0000256" key="9">
    <source>
        <dbReference type="ARBA" id="ARBA00023310"/>
    </source>
</evidence>
<dbReference type="InterPro" id="IPR050059">
    <property type="entry name" value="ATP_synthase_B_chain"/>
</dbReference>
<evidence type="ECO:0000256" key="7">
    <source>
        <dbReference type="ARBA" id="ARBA00023065"/>
    </source>
</evidence>
<dbReference type="OrthoDB" id="466272at2"/>
<dbReference type="InterPro" id="IPR000711">
    <property type="entry name" value="ATPase_OSCP/dsu"/>
</dbReference>
<evidence type="ECO:0000256" key="14">
    <source>
        <dbReference type="SAM" id="Coils"/>
    </source>
</evidence>
<evidence type="ECO:0000256" key="12">
    <source>
        <dbReference type="ARBA" id="ARBA00037847"/>
    </source>
</evidence>
<dbReference type="GO" id="GO:0012505">
    <property type="term" value="C:endomembrane system"/>
    <property type="evidence" value="ECO:0007669"/>
    <property type="project" value="UniProtKB-SubCell"/>
</dbReference>
<evidence type="ECO:0000256" key="10">
    <source>
        <dbReference type="ARBA" id="ARBA00025198"/>
    </source>
</evidence>
<dbReference type="Pfam" id="PF00213">
    <property type="entry name" value="OSCP"/>
    <property type="match status" value="1"/>
</dbReference>
<name>A0A1H7VN02_9BACT</name>